<accession>M7BKD8</accession>
<proteinExistence type="predicted"/>
<dbReference type="InterPro" id="IPR027417">
    <property type="entry name" value="P-loop_NTPase"/>
</dbReference>
<dbReference type="eggNOG" id="ENOG502SCUX">
    <property type="taxonomic scope" value="Eukaryota"/>
</dbReference>
<dbReference type="SUPFAM" id="SSF52540">
    <property type="entry name" value="P-loop containing nucleoside triphosphate hydrolases"/>
    <property type="match status" value="1"/>
</dbReference>
<feature type="region of interest" description="Disordered" evidence="1">
    <location>
        <begin position="45"/>
        <end position="71"/>
    </location>
</feature>
<reference evidence="3" key="1">
    <citation type="journal article" date="2013" name="Nat. Genet.">
        <title>The draft genomes of soft-shell turtle and green sea turtle yield insights into the development and evolution of the turtle-specific body plan.</title>
        <authorList>
            <person name="Wang Z."/>
            <person name="Pascual-Anaya J."/>
            <person name="Zadissa A."/>
            <person name="Li W."/>
            <person name="Niimura Y."/>
            <person name="Huang Z."/>
            <person name="Li C."/>
            <person name="White S."/>
            <person name="Xiong Z."/>
            <person name="Fang D."/>
            <person name="Wang B."/>
            <person name="Ming Y."/>
            <person name="Chen Y."/>
            <person name="Zheng Y."/>
            <person name="Kuraku S."/>
            <person name="Pignatelli M."/>
            <person name="Herrero J."/>
            <person name="Beal K."/>
            <person name="Nozawa M."/>
            <person name="Li Q."/>
            <person name="Wang J."/>
            <person name="Zhang H."/>
            <person name="Yu L."/>
            <person name="Shigenobu S."/>
            <person name="Wang J."/>
            <person name="Liu J."/>
            <person name="Flicek P."/>
            <person name="Searle S."/>
            <person name="Wang J."/>
            <person name="Kuratani S."/>
            <person name="Yin Y."/>
            <person name="Aken B."/>
            <person name="Zhang G."/>
            <person name="Irie N."/>
        </authorList>
    </citation>
    <scope>NUCLEOTIDE SEQUENCE [LARGE SCALE GENOMIC DNA]</scope>
</reference>
<gene>
    <name evidence="2" type="ORF">UY3_10367</name>
</gene>
<sequence length="148" mass="16478">MSQEKGDGAGDMSLPAIAARCCAVSDVSELEPLCRLPPELRAPAGRRGHSHGLGLQQLLAQPAQRRDVSRRGSRSWQLARAATLIQAFWRGCQARRALREQREAAIRIQSAFRGYRTRTYLSEVGILSEGETEEESDSAWSSWPVRCR</sequence>
<dbReference type="PROSITE" id="PS50096">
    <property type="entry name" value="IQ"/>
    <property type="match status" value="2"/>
</dbReference>
<dbReference type="Proteomes" id="UP000031443">
    <property type="component" value="Unassembled WGS sequence"/>
</dbReference>
<dbReference type="AlphaFoldDB" id="M7BKD8"/>
<keyword evidence="3" id="KW-1185">Reference proteome</keyword>
<protein>
    <submittedName>
        <fullName evidence="2">Abnormal spindle-like microcephaly-associated protein like protein</fullName>
    </submittedName>
</protein>
<dbReference type="InterPro" id="IPR000048">
    <property type="entry name" value="IQ_motif_EF-hand-BS"/>
</dbReference>
<feature type="compositionally biased region" description="Low complexity" evidence="1">
    <location>
        <begin position="52"/>
        <end position="63"/>
    </location>
</feature>
<organism evidence="2 3">
    <name type="scientific">Chelonia mydas</name>
    <name type="common">Green sea-turtle</name>
    <name type="synonym">Chelonia agassizi</name>
    <dbReference type="NCBI Taxonomy" id="8469"/>
    <lineage>
        <taxon>Eukaryota</taxon>
        <taxon>Metazoa</taxon>
        <taxon>Chordata</taxon>
        <taxon>Craniata</taxon>
        <taxon>Vertebrata</taxon>
        <taxon>Euteleostomi</taxon>
        <taxon>Archelosauria</taxon>
        <taxon>Testudinata</taxon>
        <taxon>Testudines</taxon>
        <taxon>Cryptodira</taxon>
        <taxon>Durocryptodira</taxon>
        <taxon>Americhelydia</taxon>
        <taxon>Chelonioidea</taxon>
        <taxon>Cheloniidae</taxon>
        <taxon>Chelonia</taxon>
    </lineage>
</organism>
<dbReference type="SMART" id="SM00015">
    <property type="entry name" value="IQ"/>
    <property type="match status" value="2"/>
</dbReference>
<evidence type="ECO:0000256" key="1">
    <source>
        <dbReference type="SAM" id="MobiDB-lite"/>
    </source>
</evidence>
<evidence type="ECO:0000313" key="2">
    <source>
        <dbReference type="EMBL" id="EMP32493.1"/>
    </source>
</evidence>
<dbReference type="EMBL" id="KB540352">
    <property type="protein sequence ID" value="EMP32493.1"/>
    <property type="molecule type" value="Genomic_DNA"/>
</dbReference>
<name>M7BKD8_CHEMY</name>
<dbReference type="Pfam" id="PF00612">
    <property type="entry name" value="IQ"/>
    <property type="match status" value="2"/>
</dbReference>
<dbReference type="Gene3D" id="1.20.5.190">
    <property type="match status" value="1"/>
</dbReference>
<dbReference type="CDD" id="cd23767">
    <property type="entry name" value="IQCD"/>
    <property type="match status" value="2"/>
</dbReference>
<dbReference type="STRING" id="8469.M7BKD8"/>
<evidence type="ECO:0000313" key="3">
    <source>
        <dbReference type="Proteomes" id="UP000031443"/>
    </source>
</evidence>
<dbReference type="FunFam" id="1.20.5.190:FF:000055">
    <property type="entry name" value="Putative microtubule-associated protein futsch"/>
    <property type="match status" value="1"/>
</dbReference>